<name>A0ABR8LHL6_9ALTE</name>
<evidence type="ECO:0000313" key="2">
    <source>
        <dbReference type="EMBL" id="MBD3585734.1"/>
    </source>
</evidence>
<dbReference type="EMBL" id="JABBXD010000003">
    <property type="protein sequence ID" value="MBD3585734.1"/>
    <property type="molecule type" value="Genomic_DNA"/>
</dbReference>
<comment type="caution">
    <text evidence="2">The sequence shown here is derived from an EMBL/GenBank/DDBJ whole genome shotgun (WGS) entry which is preliminary data.</text>
</comment>
<organism evidence="2 3">
    <name type="scientific">Salinimonas profundi</name>
    <dbReference type="NCBI Taxonomy" id="2729140"/>
    <lineage>
        <taxon>Bacteria</taxon>
        <taxon>Pseudomonadati</taxon>
        <taxon>Pseudomonadota</taxon>
        <taxon>Gammaproteobacteria</taxon>
        <taxon>Alteromonadales</taxon>
        <taxon>Alteromonadaceae</taxon>
        <taxon>Alteromonas/Salinimonas group</taxon>
        <taxon>Salinimonas</taxon>
    </lineage>
</organism>
<sequence>MNIDKISTYLLNNDAVDTKKRSLWLLIWHTATLFYLTWLLFSGAGFDINSMVITLGLVVVPLAINYLSCRHYISDPVSHVSFAGDYMYIGRNKIRIDSVRKVTLNLSDGEGRFSLPLNFTPFGKVRDFRFPPSHYVSFCRHLNTHLPSAITQFE</sequence>
<keyword evidence="1" id="KW-0812">Transmembrane</keyword>
<protein>
    <submittedName>
        <fullName evidence="2">Uncharacterized protein</fullName>
    </submittedName>
</protein>
<keyword evidence="3" id="KW-1185">Reference proteome</keyword>
<evidence type="ECO:0000313" key="3">
    <source>
        <dbReference type="Proteomes" id="UP000624419"/>
    </source>
</evidence>
<feature type="transmembrane region" description="Helical" evidence="1">
    <location>
        <begin position="48"/>
        <end position="67"/>
    </location>
</feature>
<gene>
    <name evidence="2" type="ORF">HHX48_08315</name>
</gene>
<keyword evidence="1" id="KW-1133">Transmembrane helix</keyword>
<accession>A0ABR8LHL6</accession>
<feature type="transmembrane region" description="Helical" evidence="1">
    <location>
        <begin position="23"/>
        <end position="42"/>
    </location>
</feature>
<dbReference type="Proteomes" id="UP000624419">
    <property type="component" value="Unassembled WGS sequence"/>
</dbReference>
<proteinExistence type="predicted"/>
<reference evidence="2 3" key="1">
    <citation type="submission" date="2020-04" db="EMBL/GenBank/DDBJ databases">
        <title>Salinimonas sp. HHU 13199.</title>
        <authorList>
            <person name="Cui X."/>
            <person name="Zhang D."/>
        </authorList>
    </citation>
    <scope>NUCLEOTIDE SEQUENCE [LARGE SCALE GENOMIC DNA]</scope>
    <source>
        <strain evidence="2 3">HHU 13199</strain>
    </source>
</reference>
<evidence type="ECO:0000256" key="1">
    <source>
        <dbReference type="SAM" id="Phobius"/>
    </source>
</evidence>
<keyword evidence="1" id="KW-0472">Membrane</keyword>
<dbReference type="RefSeq" id="WP_191024057.1">
    <property type="nucleotide sequence ID" value="NZ_JABBXD010000003.1"/>
</dbReference>